<evidence type="ECO:0000256" key="5">
    <source>
        <dbReference type="ARBA" id="ARBA00022741"/>
    </source>
</evidence>
<evidence type="ECO:0000256" key="10">
    <source>
        <dbReference type="PROSITE-ProRule" id="PRU10141"/>
    </source>
</evidence>
<keyword evidence="6 14" id="KW-0418">Kinase</keyword>
<dbReference type="InterPro" id="IPR011009">
    <property type="entry name" value="Kinase-like_dom_sf"/>
</dbReference>
<dbReference type="RefSeq" id="XP_018184601.1">
    <property type="nucleotide sequence ID" value="XM_018334550.1"/>
</dbReference>
<dbReference type="FunFam" id="1.10.510.10:FF:000624">
    <property type="entry name" value="Mitogen-activated protein kinase"/>
    <property type="match status" value="1"/>
</dbReference>
<keyword evidence="7 10" id="KW-0067">ATP-binding</keyword>
<name>A0A164ZFR5_XYLHT</name>
<comment type="catalytic activity">
    <reaction evidence="8">
        <text>L-threonyl-[protein] + ATP = O-phospho-L-threonyl-[protein] + ADP + H(+)</text>
        <dbReference type="Rhea" id="RHEA:46608"/>
        <dbReference type="Rhea" id="RHEA-COMP:11060"/>
        <dbReference type="Rhea" id="RHEA-COMP:11605"/>
        <dbReference type="ChEBI" id="CHEBI:15378"/>
        <dbReference type="ChEBI" id="CHEBI:30013"/>
        <dbReference type="ChEBI" id="CHEBI:30616"/>
        <dbReference type="ChEBI" id="CHEBI:61977"/>
        <dbReference type="ChEBI" id="CHEBI:456216"/>
        <dbReference type="EC" id="2.7.11.22"/>
    </reaction>
</comment>
<feature type="domain" description="Protein kinase" evidence="13">
    <location>
        <begin position="39"/>
        <end position="332"/>
    </location>
</feature>
<accession>A0A164ZFR5</accession>
<dbReference type="InterPro" id="IPR000719">
    <property type="entry name" value="Prot_kinase_dom"/>
</dbReference>
<comment type="similarity">
    <text evidence="1">Belongs to the protein kinase superfamily. CMGC Ser/Thr protein kinase family. CDC2/CDKX subfamily.</text>
</comment>
<feature type="region of interest" description="Disordered" evidence="12">
    <location>
        <begin position="371"/>
        <end position="415"/>
    </location>
</feature>
<comment type="catalytic activity">
    <reaction evidence="9">
        <text>L-seryl-[protein] + ATP = O-phospho-L-seryl-[protein] + ADP + H(+)</text>
        <dbReference type="Rhea" id="RHEA:17989"/>
        <dbReference type="Rhea" id="RHEA-COMP:9863"/>
        <dbReference type="Rhea" id="RHEA-COMP:11604"/>
        <dbReference type="ChEBI" id="CHEBI:15378"/>
        <dbReference type="ChEBI" id="CHEBI:29999"/>
        <dbReference type="ChEBI" id="CHEBI:30616"/>
        <dbReference type="ChEBI" id="CHEBI:83421"/>
        <dbReference type="ChEBI" id="CHEBI:456216"/>
        <dbReference type="EC" id="2.7.11.22"/>
    </reaction>
</comment>
<dbReference type="InterPro" id="IPR050108">
    <property type="entry name" value="CDK"/>
</dbReference>
<dbReference type="OrthoDB" id="1732493at2759"/>
<dbReference type="PROSITE" id="PS00108">
    <property type="entry name" value="PROTEIN_KINASE_ST"/>
    <property type="match status" value="1"/>
</dbReference>
<dbReference type="Gene3D" id="1.10.510.10">
    <property type="entry name" value="Transferase(Phosphotransferase) domain 1"/>
    <property type="match status" value="1"/>
</dbReference>
<dbReference type="SUPFAM" id="SSF56112">
    <property type="entry name" value="Protein kinase-like (PK-like)"/>
    <property type="match status" value="1"/>
</dbReference>
<evidence type="ECO:0000256" key="3">
    <source>
        <dbReference type="ARBA" id="ARBA00022527"/>
    </source>
</evidence>
<keyword evidence="15" id="KW-1185">Reference proteome</keyword>
<evidence type="ECO:0000256" key="12">
    <source>
        <dbReference type="SAM" id="MobiDB-lite"/>
    </source>
</evidence>
<dbReference type="GO" id="GO:0007346">
    <property type="term" value="P:regulation of mitotic cell cycle"/>
    <property type="evidence" value="ECO:0007669"/>
    <property type="project" value="TreeGrafter"/>
</dbReference>
<dbReference type="GeneID" id="28899687"/>
<evidence type="ECO:0000313" key="15">
    <source>
        <dbReference type="Proteomes" id="UP000076632"/>
    </source>
</evidence>
<dbReference type="OMA" id="WKESPRE"/>
<evidence type="ECO:0000256" key="2">
    <source>
        <dbReference type="ARBA" id="ARBA00012425"/>
    </source>
</evidence>
<evidence type="ECO:0000256" key="11">
    <source>
        <dbReference type="RuleBase" id="RU000304"/>
    </source>
</evidence>
<dbReference type="PANTHER" id="PTHR24056:SF508">
    <property type="entry name" value="CYCLIN-DEPENDENT KINASE 10"/>
    <property type="match status" value="1"/>
</dbReference>
<organism evidence="14 15">
    <name type="scientific">Xylona heveae (strain CBS 132557 / TC161)</name>
    <dbReference type="NCBI Taxonomy" id="1328760"/>
    <lineage>
        <taxon>Eukaryota</taxon>
        <taxon>Fungi</taxon>
        <taxon>Dikarya</taxon>
        <taxon>Ascomycota</taxon>
        <taxon>Pezizomycotina</taxon>
        <taxon>Xylonomycetes</taxon>
        <taxon>Xylonales</taxon>
        <taxon>Xylonaceae</taxon>
        <taxon>Xylona</taxon>
    </lineage>
</organism>
<dbReference type="PROSITE" id="PS00107">
    <property type="entry name" value="PROTEIN_KINASE_ATP"/>
    <property type="match status" value="1"/>
</dbReference>
<keyword evidence="3 11" id="KW-0723">Serine/threonine-protein kinase</keyword>
<evidence type="ECO:0000256" key="9">
    <source>
        <dbReference type="ARBA" id="ARBA00048367"/>
    </source>
</evidence>
<evidence type="ECO:0000256" key="7">
    <source>
        <dbReference type="ARBA" id="ARBA00022840"/>
    </source>
</evidence>
<evidence type="ECO:0000259" key="13">
    <source>
        <dbReference type="PROSITE" id="PS50011"/>
    </source>
</evidence>
<dbReference type="EC" id="2.7.11.22" evidence="2"/>
<dbReference type="InterPro" id="IPR008271">
    <property type="entry name" value="Ser/Thr_kinase_AS"/>
</dbReference>
<protein>
    <recommendedName>
        <fullName evidence="2">cyclin-dependent kinase</fullName>
        <ecNumber evidence="2">2.7.11.22</ecNumber>
    </recommendedName>
</protein>
<keyword evidence="5 10" id="KW-0547">Nucleotide-binding</keyword>
<dbReference type="Pfam" id="PF00069">
    <property type="entry name" value="Pkinase"/>
    <property type="match status" value="1"/>
</dbReference>
<dbReference type="EMBL" id="KV407468">
    <property type="protein sequence ID" value="KZF19046.1"/>
    <property type="molecule type" value="Genomic_DNA"/>
</dbReference>
<proteinExistence type="inferred from homology"/>
<evidence type="ECO:0000313" key="14">
    <source>
        <dbReference type="EMBL" id="KZF19046.1"/>
    </source>
</evidence>
<dbReference type="GO" id="GO:0005634">
    <property type="term" value="C:nucleus"/>
    <property type="evidence" value="ECO:0007669"/>
    <property type="project" value="TreeGrafter"/>
</dbReference>
<evidence type="ECO:0000256" key="6">
    <source>
        <dbReference type="ARBA" id="ARBA00022777"/>
    </source>
</evidence>
<dbReference type="Gene3D" id="3.30.200.20">
    <property type="entry name" value="Phosphorylase Kinase, domain 1"/>
    <property type="match status" value="1"/>
</dbReference>
<dbReference type="SMART" id="SM00220">
    <property type="entry name" value="S_TKc"/>
    <property type="match status" value="1"/>
</dbReference>
<dbReference type="InterPro" id="IPR017441">
    <property type="entry name" value="Protein_kinase_ATP_BS"/>
</dbReference>
<feature type="binding site" evidence="10">
    <location>
        <position position="68"/>
    </location>
    <ligand>
        <name>ATP</name>
        <dbReference type="ChEBI" id="CHEBI:30616"/>
    </ligand>
</feature>
<dbReference type="PROSITE" id="PS50011">
    <property type="entry name" value="PROTEIN_KINASE_DOM"/>
    <property type="match status" value="1"/>
</dbReference>
<dbReference type="AlphaFoldDB" id="A0A164ZFR5"/>
<evidence type="ECO:0000256" key="4">
    <source>
        <dbReference type="ARBA" id="ARBA00022679"/>
    </source>
</evidence>
<evidence type="ECO:0000256" key="1">
    <source>
        <dbReference type="ARBA" id="ARBA00006485"/>
    </source>
</evidence>
<dbReference type="FunFam" id="3.30.200.20:FF:000124">
    <property type="entry name" value="Cyclin-dependent kinase 4"/>
    <property type="match status" value="1"/>
</dbReference>
<dbReference type="STRING" id="1328760.A0A164ZFR5"/>
<reference evidence="14 15" key="1">
    <citation type="journal article" date="2016" name="Fungal Biol.">
        <title>The genome of Xylona heveae provides a window into fungal endophytism.</title>
        <authorList>
            <person name="Gazis R."/>
            <person name="Kuo A."/>
            <person name="Riley R."/>
            <person name="LaButti K."/>
            <person name="Lipzen A."/>
            <person name="Lin J."/>
            <person name="Amirebrahimi M."/>
            <person name="Hesse C.N."/>
            <person name="Spatafora J.W."/>
            <person name="Henrissat B."/>
            <person name="Hainaut M."/>
            <person name="Grigoriev I.V."/>
            <person name="Hibbett D.S."/>
        </authorList>
    </citation>
    <scope>NUCLEOTIDE SEQUENCE [LARGE SCALE GENOMIC DNA]</scope>
    <source>
        <strain evidence="14 15">TC161</strain>
    </source>
</reference>
<evidence type="ECO:0000256" key="8">
    <source>
        <dbReference type="ARBA" id="ARBA00047811"/>
    </source>
</evidence>
<dbReference type="GO" id="GO:0004693">
    <property type="term" value="F:cyclin-dependent protein serine/threonine kinase activity"/>
    <property type="evidence" value="ECO:0007669"/>
    <property type="project" value="UniProtKB-EC"/>
</dbReference>
<sequence>MSKDSMQPQIPAWTSVTGQTLDLGRASSFSGRCATISDFEKLNRLGEGTYGVVFRARHKKTSDIVALKQVRILPEERQNGIPITALREISILRSLRHQNIVNVLDVAVGLESLEDIYMVMEYAEQDMAVLLDEQKVKFTMGQVKCLFRQVLEGIEYLHRNDIIHRDVKMQNILLTSKGTLKLADFGMAREYSPRPLTPGVVTIWYRSPELLLGTKRYTPAVDLWSAGLILAELLLSAPCLPGESEIEQLTLIVKLLGTPSPEDLSAFSEMGCPQLISWRSTTMPQGRVSNLERRFLHETSRETVRYLSGFLEWDPGARYTATEALGRGRSRFATDAQKWWKESPREVTKELLPTFPELRNVHKSSEARNEWLGAKHAGKPEPQENSKPLEGNSGYVFDFDEGSQVRRPTKRHRAR</sequence>
<keyword evidence="4" id="KW-0808">Transferase</keyword>
<dbReference type="Proteomes" id="UP000076632">
    <property type="component" value="Unassembled WGS sequence"/>
</dbReference>
<dbReference type="PANTHER" id="PTHR24056">
    <property type="entry name" value="CELL DIVISION PROTEIN KINASE"/>
    <property type="match status" value="1"/>
</dbReference>
<dbReference type="InParanoid" id="A0A164ZFR5"/>
<gene>
    <name evidence="14" type="ORF">L228DRAFT_264161</name>
</gene>
<dbReference type="GO" id="GO:0005524">
    <property type="term" value="F:ATP binding"/>
    <property type="evidence" value="ECO:0007669"/>
    <property type="project" value="UniProtKB-UniRule"/>
</dbReference>